<dbReference type="SUPFAM" id="SSF48208">
    <property type="entry name" value="Six-hairpin glycosidases"/>
    <property type="match status" value="1"/>
</dbReference>
<comment type="caution">
    <text evidence="3">The sequence shown here is derived from an EMBL/GenBank/DDBJ whole genome shotgun (WGS) entry which is preliminary data.</text>
</comment>
<evidence type="ECO:0000313" key="4">
    <source>
        <dbReference type="Proteomes" id="UP001201980"/>
    </source>
</evidence>
<feature type="region of interest" description="Disordered" evidence="1">
    <location>
        <begin position="230"/>
        <end position="256"/>
    </location>
</feature>
<feature type="region of interest" description="Disordered" evidence="1">
    <location>
        <begin position="586"/>
        <end position="611"/>
    </location>
</feature>
<proteinExistence type="predicted"/>
<keyword evidence="4" id="KW-1185">Reference proteome</keyword>
<evidence type="ECO:0000256" key="1">
    <source>
        <dbReference type="SAM" id="MobiDB-lite"/>
    </source>
</evidence>
<name>A0AAD5WUN8_9PEZI</name>
<reference evidence="3" key="1">
    <citation type="submission" date="2022-07" db="EMBL/GenBank/DDBJ databases">
        <title>Draft genome sequence of Zalerion maritima ATCC 34329, a (micro)plastics degrading marine fungus.</title>
        <authorList>
            <person name="Paco A."/>
            <person name="Goncalves M.F.M."/>
            <person name="Rocha-Santos T.A.P."/>
            <person name="Alves A."/>
        </authorList>
    </citation>
    <scope>NUCLEOTIDE SEQUENCE</scope>
    <source>
        <strain evidence="3">ATCC 34329</strain>
    </source>
</reference>
<dbReference type="InterPro" id="IPR012341">
    <property type="entry name" value="6hp_glycosidase-like_sf"/>
</dbReference>
<dbReference type="Proteomes" id="UP001201980">
    <property type="component" value="Unassembled WGS sequence"/>
</dbReference>
<dbReference type="EMBL" id="JAKWBI020000075">
    <property type="protein sequence ID" value="KAJ2903687.1"/>
    <property type="molecule type" value="Genomic_DNA"/>
</dbReference>
<organism evidence="3 4">
    <name type="scientific">Zalerion maritima</name>
    <dbReference type="NCBI Taxonomy" id="339359"/>
    <lineage>
        <taxon>Eukaryota</taxon>
        <taxon>Fungi</taxon>
        <taxon>Dikarya</taxon>
        <taxon>Ascomycota</taxon>
        <taxon>Pezizomycotina</taxon>
        <taxon>Sordariomycetes</taxon>
        <taxon>Lulworthiomycetidae</taxon>
        <taxon>Lulworthiales</taxon>
        <taxon>Lulworthiaceae</taxon>
        <taxon>Zalerion</taxon>
    </lineage>
</organism>
<feature type="transmembrane region" description="Helical" evidence="2">
    <location>
        <begin position="12"/>
        <end position="31"/>
    </location>
</feature>
<dbReference type="GO" id="GO:0005975">
    <property type="term" value="P:carbohydrate metabolic process"/>
    <property type="evidence" value="ECO:0007669"/>
    <property type="project" value="InterPro"/>
</dbReference>
<dbReference type="PANTHER" id="PTHR34987:SF5">
    <property type="entry name" value="ALPHA-RHAMNOSIDASE"/>
    <property type="match status" value="1"/>
</dbReference>
<protein>
    <submittedName>
        <fullName evidence="3">Glycoside hydrolase family 78 protein</fullName>
    </submittedName>
</protein>
<accession>A0AAD5WUN8</accession>
<keyword evidence="2" id="KW-1133">Transmembrane helix</keyword>
<feature type="compositionally biased region" description="Polar residues" evidence="1">
    <location>
        <begin position="230"/>
        <end position="240"/>
    </location>
</feature>
<gene>
    <name evidence="3" type="ORF">MKZ38_009526</name>
</gene>
<dbReference type="GO" id="GO:0016787">
    <property type="term" value="F:hydrolase activity"/>
    <property type="evidence" value="ECO:0007669"/>
    <property type="project" value="UniProtKB-KW"/>
</dbReference>
<keyword evidence="3" id="KW-0378">Hydrolase</keyword>
<sequence length="1012" mass="110771">MPQRASPLLRDILVISAIALSPLLFLTLFATRDEYLSAPLSYLRSLPMYQTNKHEPSAGQEPHASPVITEEGSSSRSIQQVFQDHSSIFTDTNWHRFVSAPNSNLVPPQSIVSSYTSGHVRNADSLITGCDRPVILTRWAETDDEPVIVLDFGRNVVGLAVIEFEGSRKVVAGKTEQQKGGDYGNLPGANSGNAGGYEDELHRPGLRLSFSETLEFLGKKSDFSRSYNIRNPSNKLTPGSDQIAVPPHASTWTSQTGCQHAPTKQVCSDGLHGFRYLRISLSSLISDGPFTSPLGQISISSIRLRLSAFLGTPPTFTGHFQCSDTNLTSYWYAGVYTNDLCTDVFRANDTEPRDALSASLVGKLVLHDGAKRDRDPYVGDLAVAGPTAYLSRKYEDGGRGVENVLVDLAEHQREEDGWIPPASIMSYSLRLFDYPLWWVVCVYKHVLYTDGDNSSSDDTRDDDHKSDDFVTKMYPSVKRVLDNYYPSTTNDTLGLLQKGMGMQSSNGYGDYAFLPRKGVVTYYNALYVLALRYAAELSAHPRIGLQEEDGNRWNERADSVAEALRNFSWDDEKGAFWDGQCEARVGAKGKGEGGEVGQNGDDGERDCGEQRTREWEWCPTHAQDGNSLAILSGIATGARQANSDLTKARSILSHLTSTTFRQWGNAFYDSPHHGPQFSNRVYPFISHFEVLSRFLVPGFTPSALDQLRRTYSTMADPDKGGPGTFWEGIGYEGRAYEEGFTSMAHGWSTGVVSSLTEKVLGVEPTGRGWGYQSWRVKPLGWEGMTLAPDDGHEGREKFEHVPITWAKGVVPTPRGKIGVSWRLVDSEGDTNGREKGNMTGENTERIAYALSVSAPRGTEGEIWLPLPPRNGGSAFVTQVVVARHEEIISEHEIEVTKELRDENEGTLGSGYFVVKGVEDWDGEKVVYFFRVSSTPLGATGTGGQPMVAGQATRLEAIVRTQATDAVGDSTSAAVPGAASPRCSYVLLLAMLSGFLVMRERIPAASGGGGGRT</sequence>
<dbReference type="Gene3D" id="1.50.10.10">
    <property type="match status" value="1"/>
</dbReference>
<keyword evidence="2" id="KW-0472">Membrane</keyword>
<evidence type="ECO:0000313" key="3">
    <source>
        <dbReference type="EMBL" id="KAJ2903687.1"/>
    </source>
</evidence>
<feature type="region of interest" description="Disordered" evidence="1">
    <location>
        <begin position="173"/>
        <end position="198"/>
    </location>
</feature>
<dbReference type="InterPro" id="IPR008928">
    <property type="entry name" value="6-hairpin_glycosidase_sf"/>
</dbReference>
<dbReference type="PANTHER" id="PTHR34987">
    <property type="entry name" value="C, PUTATIVE (AFU_ORTHOLOGUE AFUA_3G02880)-RELATED"/>
    <property type="match status" value="1"/>
</dbReference>
<dbReference type="AlphaFoldDB" id="A0AAD5WUN8"/>
<evidence type="ECO:0000256" key="2">
    <source>
        <dbReference type="SAM" id="Phobius"/>
    </source>
</evidence>
<keyword evidence="2" id="KW-0812">Transmembrane</keyword>
<dbReference type="Gene3D" id="2.60.420.10">
    <property type="entry name" value="Maltose phosphorylase, domain 3"/>
    <property type="match status" value="1"/>
</dbReference>